<dbReference type="AlphaFoldDB" id="A0A9P9AF87"/>
<dbReference type="InterPro" id="IPR000719">
    <property type="entry name" value="Prot_kinase_dom"/>
</dbReference>
<reference evidence="3" key="1">
    <citation type="journal article" date="2021" name="Nat. Commun.">
        <title>Genetic determinants of endophytism in the Arabidopsis root mycobiome.</title>
        <authorList>
            <person name="Mesny F."/>
            <person name="Miyauchi S."/>
            <person name="Thiergart T."/>
            <person name="Pickel B."/>
            <person name="Atanasova L."/>
            <person name="Karlsson M."/>
            <person name="Huettel B."/>
            <person name="Barry K.W."/>
            <person name="Haridas S."/>
            <person name="Chen C."/>
            <person name="Bauer D."/>
            <person name="Andreopoulos W."/>
            <person name="Pangilinan J."/>
            <person name="LaButti K."/>
            <person name="Riley R."/>
            <person name="Lipzen A."/>
            <person name="Clum A."/>
            <person name="Drula E."/>
            <person name="Henrissat B."/>
            <person name="Kohler A."/>
            <person name="Grigoriev I.V."/>
            <person name="Martin F.M."/>
            <person name="Hacquard S."/>
        </authorList>
    </citation>
    <scope>NUCLEOTIDE SEQUENCE</scope>
    <source>
        <strain evidence="3">MPI-SDFR-AT-0117</strain>
    </source>
</reference>
<evidence type="ECO:0000313" key="4">
    <source>
        <dbReference type="Proteomes" id="UP000770015"/>
    </source>
</evidence>
<feature type="region of interest" description="Disordered" evidence="1">
    <location>
        <begin position="271"/>
        <end position="296"/>
    </location>
</feature>
<proteinExistence type="predicted"/>
<dbReference type="OrthoDB" id="4062651at2759"/>
<feature type="compositionally biased region" description="Basic and acidic residues" evidence="1">
    <location>
        <begin position="285"/>
        <end position="296"/>
    </location>
</feature>
<evidence type="ECO:0000256" key="1">
    <source>
        <dbReference type="SAM" id="MobiDB-lite"/>
    </source>
</evidence>
<dbReference type="Proteomes" id="UP000770015">
    <property type="component" value="Unassembled WGS sequence"/>
</dbReference>
<dbReference type="GO" id="GO:0005524">
    <property type="term" value="F:ATP binding"/>
    <property type="evidence" value="ECO:0007669"/>
    <property type="project" value="InterPro"/>
</dbReference>
<dbReference type="PANTHER" id="PTHR44305">
    <property type="entry name" value="SI:DKEY-192D15.2-RELATED"/>
    <property type="match status" value="1"/>
</dbReference>
<dbReference type="InterPro" id="IPR011009">
    <property type="entry name" value="Kinase-like_dom_sf"/>
</dbReference>
<protein>
    <recommendedName>
        <fullName evidence="2">Protein kinase domain-containing protein</fullName>
    </recommendedName>
</protein>
<keyword evidence="4" id="KW-1185">Reference proteome</keyword>
<sequence length="496" mass="57673">MTEESQWKWDEPLPEKLGKDSKFELLQFLGGSYWLARNKTDGRQYIAKKMVDFSDYHDSRLEQTLAYDWSKYMTKAQRYAKGLEELVYEHKMSRHVSFVMNHENLVSFAGSLRHKPHNPEPFDDTQATEDYLLWDFCNAGSLELLLVNKGQKPPLIGKFFLEESLCWHVLTSVMRALTWLHDGYRRNVDFDSKNPRDYEWICSDLDWVPILHRKIAGTTILFQHPEGAETYGQCKLGDMRDVSVCSHPADRFEDPVSNEKPMYNAFGAVISPPKPQKAVSPPEATNKDREQPSVRDMRKGIKAWKEGAKEEVAYTISDDHWALGSVLFRMMTARYLPSYRYCTSCDGCRHVSMCKYDRPCTREETKKKGDCRCESAGCSHILDTLRRRTCNHWKWKSTGSCDHGCRTEHLNIDDTLAQHDYSWLLIDAVRLLFNSWNIDNLHPARNSRNIATEIERLYSLWRKTPEGMDYVDVEDDVKQRYVGVRGGNVDSDMDLD</sequence>
<dbReference type="InterPro" id="IPR053083">
    <property type="entry name" value="TF_kinase-domain_protein"/>
</dbReference>
<dbReference type="PROSITE" id="PS50011">
    <property type="entry name" value="PROTEIN_KINASE_DOM"/>
    <property type="match status" value="1"/>
</dbReference>
<organism evidence="3 4">
    <name type="scientific">Plectosphaerella plurivora</name>
    <dbReference type="NCBI Taxonomy" id="936078"/>
    <lineage>
        <taxon>Eukaryota</taxon>
        <taxon>Fungi</taxon>
        <taxon>Dikarya</taxon>
        <taxon>Ascomycota</taxon>
        <taxon>Pezizomycotina</taxon>
        <taxon>Sordariomycetes</taxon>
        <taxon>Hypocreomycetidae</taxon>
        <taxon>Glomerellales</taxon>
        <taxon>Plectosphaerellaceae</taxon>
        <taxon>Plectosphaerella</taxon>
    </lineage>
</organism>
<dbReference type="Gene3D" id="1.10.510.10">
    <property type="entry name" value="Transferase(Phosphotransferase) domain 1"/>
    <property type="match status" value="1"/>
</dbReference>
<name>A0A9P9AF87_9PEZI</name>
<comment type="caution">
    <text evidence="3">The sequence shown here is derived from an EMBL/GenBank/DDBJ whole genome shotgun (WGS) entry which is preliminary data.</text>
</comment>
<feature type="domain" description="Protein kinase" evidence="2">
    <location>
        <begin position="23"/>
        <end position="496"/>
    </location>
</feature>
<gene>
    <name evidence="3" type="ORF">F5X68DRAFT_238099</name>
</gene>
<dbReference type="GO" id="GO:0004672">
    <property type="term" value="F:protein kinase activity"/>
    <property type="evidence" value="ECO:0007669"/>
    <property type="project" value="InterPro"/>
</dbReference>
<dbReference type="SUPFAM" id="SSF56112">
    <property type="entry name" value="Protein kinase-like (PK-like)"/>
    <property type="match status" value="1"/>
</dbReference>
<accession>A0A9P9AF87</accession>
<evidence type="ECO:0000259" key="2">
    <source>
        <dbReference type="PROSITE" id="PS50011"/>
    </source>
</evidence>
<evidence type="ECO:0000313" key="3">
    <source>
        <dbReference type="EMBL" id="KAH6696812.1"/>
    </source>
</evidence>
<dbReference type="EMBL" id="JAGSXJ010000001">
    <property type="protein sequence ID" value="KAH6696812.1"/>
    <property type="molecule type" value="Genomic_DNA"/>
</dbReference>